<evidence type="ECO:0000313" key="6">
    <source>
        <dbReference type="Proteomes" id="UP000002318"/>
    </source>
</evidence>
<keyword evidence="1" id="KW-0805">Transcription regulation</keyword>
<dbReference type="SMART" id="SM00354">
    <property type="entry name" value="HTH_LACI"/>
    <property type="match status" value="1"/>
</dbReference>
<dbReference type="STRING" id="573413.Spirs_4191"/>
<dbReference type="InterPro" id="IPR000843">
    <property type="entry name" value="HTH_LacI"/>
</dbReference>
<evidence type="ECO:0000259" key="4">
    <source>
        <dbReference type="PROSITE" id="PS50932"/>
    </source>
</evidence>
<dbReference type="PROSITE" id="PS50932">
    <property type="entry name" value="HTH_LACI_2"/>
    <property type="match status" value="1"/>
</dbReference>
<dbReference type="eggNOG" id="COG1609">
    <property type="taxonomic scope" value="Bacteria"/>
</dbReference>
<dbReference type="SUPFAM" id="SSF53822">
    <property type="entry name" value="Periplasmic binding protein-like I"/>
    <property type="match status" value="1"/>
</dbReference>
<dbReference type="InterPro" id="IPR046335">
    <property type="entry name" value="LacI/GalR-like_sensor"/>
</dbReference>
<dbReference type="KEGG" id="ssm:Spirs_4191"/>
<dbReference type="CDD" id="cd06288">
    <property type="entry name" value="PBP1_sucrose_transcription_regulator"/>
    <property type="match status" value="1"/>
</dbReference>
<organism evidence="5 6">
    <name type="scientific">Sediminispirochaeta smaragdinae (strain DSM 11293 / JCM 15392 / SEBR 4228)</name>
    <name type="common">Spirochaeta smaragdinae</name>
    <dbReference type="NCBI Taxonomy" id="573413"/>
    <lineage>
        <taxon>Bacteria</taxon>
        <taxon>Pseudomonadati</taxon>
        <taxon>Spirochaetota</taxon>
        <taxon>Spirochaetia</taxon>
        <taxon>Spirochaetales</taxon>
        <taxon>Spirochaetaceae</taxon>
        <taxon>Sediminispirochaeta</taxon>
    </lineage>
</organism>
<dbReference type="Pfam" id="PF00356">
    <property type="entry name" value="LacI"/>
    <property type="match status" value="1"/>
</dbReference>
<dbReference type="GO" id="GO:0003700">
    <property type="term" value="F:DNA-binding transcription factor activity"/>
    <property type="evidence" value="ECO:0007669"/>
    <property type="project" value="TreeGrafter"/>
</dbReference>
<evidence type="ECO:0000256" key="3">
    <source>
        <dbReference type="ARBA" id="ARBA00023163"/>
    </source>
</evidence>
<dbReference type="Gene3D" id="1.10.260.40">
    <property type="entry name" value="lambda repressor-like DNA-binding domains"/>
    <property type="match status" value="1"/>
</dbReference>
<dbReference type="GO" id="GO:0000976">
    <property type="term" value="F:transcription cis-regulatory region binding"/>
    <property type="evidence" value="ECO:0007669"/>
    <property type="project" value="TreeGrafter"/>
</dbReference>
<dbReference type="CDD" id="cd01392">
    <property type="entry name" value="HTH_LacI"/>
    <property type="match status" value="1"/>
</dbReference>
<evidence type="ECO:0000256" key="2">
    <source>
        <dbReference type="ARBA" id="ARBA00023125"/>
    </source>
</evidence>
<reference evidence="5 6" key="1">
    <citation type="journal article" date="2010" name="Stand. Genomic Sci.">
        <title>Complete genome sequence of Spirochaeta smaragdinae type strain (SEBR 4228).</title>
        <authorList>
            <person name="Mavromatis K."/>
            <person name="Yasawong M."/>
            <person name="Chertkov O."/>
            <person name="Lapidus A."/>
            <person name="Lucas S."/>
            <person name="Nolan M."/>
            <person name="Del Rio T.G."/>
            <person name="Tice H."/>
            <person name="Cheng J.F."/>
            <person name="Pitluck S."/>
            <person name="Liolios K."/>
            <person name="Ivanova N."/>
            <person name="Tapia R."/>
            <person name="Han C."/>
            <person name="Bruce D."/>
            <person name="Goodwin L."/>
            <person name="Pati A."/>
            <person name="Chen A."/>
            <person name="Palaniappan K."/>
            <person name="Land M."/>
            <person name="Hauser L."/>
            <person name="Chang Y.J."/>
            <person name="Jeffries C.D."/>
            <person name="Detter J.C."/>
            <person name="Rohde M."/>
            <person name="Brambilla E."/>
            <person name="Spring S."/>
            <person name="Goker M."/>
            <person name="Sikorski J."/>
            <person name="Woyke T."/>
            <person name="Bristow J."/>
            <person name="Eisen J.A."/>
            <person name="Markowitz V."/>
            <person name="Hugenholtz P."/>
            <person name="Klenk H.P."/>
            <person name="Kyrpides N.C."/>
        </authorList>
    </citation>
    <scope>NUCLEOTIDE SEQUENCE [LARGE SCALE GENOMIC DNA]</scope>
    <source>
        <strain evidence="6">DSM 11293 / JCM 15392 / SEBR 4228</strain>
    </source>
</reference>
<dbReference type="InterPro" id="IPR028082">
    <property type="entry name" value="Peripla_BP_I"/>
</dbReference>
<keyword evidence="6" id="KW-1185">Reference proteome</keyword>
<dbReference type="AlphaFoldDB" id="E1R9U8"/>
<sequence>MKKDNNTMATVSEIAKRCGVSATTVSNIVNHKGRASEATKKKVFSVIKELHYSPNAFARRLKAPKNMKTIGIITEDLTVFNTPEIVDGIEEYSERQGYEVLIENLRFYKRFHADFYNSNQHHSHIANRIKVLMTKRIDGVIYVGCHVRELSLDLSGIPIPVVLAYSFGSNGRIPSVIFDDERAAYDATTALIAGNRRHIGVICGESNSVHTAWRLAGYQRALYDNEILFNPALVVPGGWEFECGYRACTSLFSQPVDAIFAMNDLLAGGVLAYATEHGISVGTDIALIGFDDREICTAYSPTLSSVALPLTDIGREAAKTLFSLIGGTAPAESSSLIKIPCILKQKESTKIQKR</sequence>
<dbReference type="PANTHER" id="PTHR30146:SF109">
    <property type="entry name" value="HTH-TYPE TRANSCRIPTIONAL REGULATOR GALS"/>
    <property type="match status" value="1"/>
</dbReference>
<gene>
    <name evidence="5" type="ordered locus">Spirs_4191</name>
</gene>
<dbReference type="Gene3D" id="3.40.50.2300">
    <property type="match status" value="2"/>
</dbReference>
<dbReference type="EMBL" id="CP002116">
    <property type="protein sequence ID" value="ADK83267.1"/>
    <property type="molecule type" value="Genomic_DNA"/>
</dbReference>
<accession>E1R9U8</accession>
<dbReference type="InterPro" id="IPR010982">
    <property type="entry name" value="Lambda_DNA-bd_dom_sf"/>
</dbReference>
<dbReference type="Pfam" id="PF13377">
    <property type="entry name" value="Peripla_BP_3"/>
    <property type="match status" value="1"/>
</dbReference>
<protein>
    <submittedName>
        <fullName evidence="5">Transcriptional regulator, LacI family</fullName>
    </submittedName>
</protein>
<feature type="domain" description="HTH lacI-type" evidence="4">
    <location>
        <begin position="9"/>
        <end position="63"/>
    </location>
</feature>
<name>E1R9U8_SEDSS</name>
<dbReference type="HOGENOM" id="CLU_037628_6_1_12"/>
<evidence type="ECO:0000313" key="5">
    <source>
        <dbReference type="EMBL" id="ADK83267.1"/>
    </source>
</evidence>
<dbReference type="Proteomes" id="UP000002318">
    <property type="component" value="Chromosome"/>
</dbReference>
<dbReference type="RefSeq" id="WP_013256723.1">
    <property type="nucleotide sequence ID" value="NC_014364.1"/>
</dbReference>
<proteinExistence type="predicted"/>
<keyword evidence="3" id="KW-0804">Transcription</keyword>
<dbReference type="PANTHER" id="PTHR30146">
    <property type="entry name" value="LACI-RELATED TRANSCRIPTIONAL REPRESSOR"/>
    <property type="match status" value="1"/>
</dbReference>
<dbReference type="SUPFAM" id="SSF47413">
    <property type="entry name" value="lambda repressor-like DNA-binding domains"/>
    <property type="match status" value="1"/>
</dbReference>
<keyword evidence="2" id="KW-0238">DNA-binding</keyword>
<dbReference type="OrthoDB" id="367059at2"/>
<evidence type="ECO:0000256" key="1">
    <source>
        <dbReference type="ARBA" id="ARBA00023015"/>
    </source>
</evidence>